<reference evidence="3 4" key="1">
    <citation type="submission" date="2018-06" db="EMBL/GenBank/DDBJ databases">
        <authorList>
            <person name="Liu Z.-W."/>
        </authorList>
    </citation>
    <scope>NUCLEOTIDE SEQUENCE [LARGE SCALE GENOMIC DNA]</scope>
    <source>
        <strain evidence="3 4">2b14</strain>
    </source>
</reference>
<feature type="chain" id="PRO_5016966319" description="Lipoprotein" evidence="2">
    <location>
        <begin position="21"/>
        <end position="221"/>
    </location>
</feature>
<evidence type="ECO:0008006" key="5">
    <source>
        <dbReference type="Google" id="ProtNLM"/>
    </source>
</evidence>
<evidence type="ECO:0000313" key="4">
    <source>
        <dbReference type="Proteomes" id="UP000251692"/>
    </source>
</evidence>
<evidence type="ECO:0000313" key="3">
    <source>
        <dbReference type="EMBL" id="RAU82570.1"/>
    </source>
</evidence>
<reference evidence="3 4" key="2">
    <citation type="submission" date="2018-07" db="EMBL/GenBank/DDBJ databases">
        <title>Pontibacter sp. 2b14 genomic sequence and assembly.</title>
        <authorList>
            <person name="Du Z.-J."/>
        </authorList>
    </citation>
    <scope>NUCLEOTIDE SEQUENCE [LARGE SCALE GENOMIC DNA]</scope>
    <source>
        <strain evidence="3 4">2b14</strain>
    </source>
</reference>
<protein>
    <recommendedName>
        <fullName evidence="5">Lipoprotein</fullName>
    </recommendedName>
</protein>
<name>A0A364RDZ4_9BACT</name>
<comment type="caution">
    <text evidence="3">The sequence shown here is derived from an EMBL/GenBank/DDBJ whole genome shotgun (WGS) entry which is preliminary data.</text>
</comment>
<evidence type="ECO:0000256" key="1">
    <source>
        <dbReference type="SAM" id="MobiDB-lite"/>
    </source>
</evidence>
<keyword evidence="4" id="KW-1185">Reference proteome</keyword>
<keyword evidence="2" id="KW-0732">Signal</keyword>
<gene>
    <name evidence="3" type="ORF">DP923_12435</name>
</gene>
<dbReference type="OrthoDB" id="853657at2"/>
<feature type="region of interest" description="Disordered" evidence="1">
    <location>
        <begin position="25"/>
        <end position="45"/>
    </location>
</feature>
<dbReference type="PROSITE" id="PS51257">
    <property type="entry name" value="PROKAR_LIPOPROTEIN"/>
    <property type="match status" value="1"/>
</dbReference>
<organism evidence="3 4">
    <name type="scientific">Pontibacter arcticus</name>
    <dbReference type="NCBI Taxonomy" id="2080288"/>
    <lineage>
        <taxon>Bacteria</taxon>
        <taxon>Pseudomonadati</taxon>
        <taxon>Bacteroidota</taxon>
        <taxon>Cytophagia</taxon>
        <taxon>Cytophagales</taxon>
        <taxon>Hymenobacteraceae</taxon>
        <taxon>Pontibacter</taxon>
    </lineage>
</organism>
<sequence>MKIILYLAILLLLFSCNENTALTDAETAENEPATGVTSPGHTSGALPEIKSEEAIKAAYAEVVSKLKSGSMDSTSFGYDCNGEKSGQVTYFSDNGQLRLIRHTYNAYSHFSAIDEYFLKNDSLYFVFSKQVAWSFADQNKTKDNVTENRTYIIGNKAVKCLQKKYTILADANDATKAETSMGANKQVACTSLNAVANELAQLLELRTKNPEAKTCLPGIVT</sequence>
<dbReference type="RefSeq" id="WP_112306163.1">
    <property type="nucleotide sequence ID" value="NZ_QMDV01000003.1"/>
</dbReference>
<evidence type="ECO:0000256" key="2">
    <source>
        <dbReference type="SAM" id="SignalP"/>
    </source>
</evidence>
<dbReference type="AlphaFoldDB" id="A0A364RDZ4"/>
<accession>A0A364RDZ4</accession>
<proteinExistence type="predicted"/>
<dbReference type="Proteomes" id="UP000251692">
    <property type="component" value="Unassembled WGS sequence"/>
</dbReference>
<dbReference type="EMBL" id="QMDV01000003">
    <property type="protein sequence ID" value="RAU82570.1"/>
    <property type="molecule type" value="Genomic_DNA"/>
</dbReference>
<feature type="signal peptide" evidence="2">
    <location>
        <begin position="1"/>
        <end position="20"/>
    </location>
</feature>